<keyword evidence="1 3" id="KW-0853">WD repeat</keyword>
<proteinExistence type="predicted"/>
<dbReference type="AlphaFoldDB" id="A0A068R5S0"/>
<dbReference type="InterPro" id="IPR020472">
    <property type="entry name" value="WD40_PAC1"/>
</dbReference>
<dbReference type="InterPro" id="IPR015943">
    <property type="entry name" value="WD40/YVTN_repeat-like_dom_sf"/>
</dbReference>
<dbReference type="PROSITE" id="PS00678">
    <property type="entry name" value="WD_REPEATS_1"/>
    <property type="match status" value="1"/>
</dbReference>
<dbReference type="InterPro" id="IPR001680">
    <property type="entry name" value="WD40_rpt"/>
</dbReference>
<evidence type="ECO:0000313" key="5">
    <source>
        <dbReference type="Proteomes" id="UP000032735"/>
    </source>
</evidence>
<reference evidence="4 5" key="1">
    <citation type="submission" date="2013-07" db="EMBL/GenBank/DDBJ databases">
        <authorList>
            <person name="Genoscope - CEA"/>
        </authorList>
    </citation>
    <scope>NUCLEOTIDE SEQUENCE [LARGE SCALE GENOMIC DNA]</scope>
    <source>
        <strain evidence="4 5">G6</strain>
    </source>
</reference>
<name>A0A068R5S0_9GAMM</name>
<dbReference type="Pfam" id="PF00400">
    <property type="entry name" value="WD40"/>
    <property type="match status" value="6"/>
</dbReference>
<evidence type="ECO:0000256" key="3">
    <source>
        <dbReference type="PROSITE-ProRule" id="PRU00221"/>
    </source>
</evidence>
<dbReference type="SUPFAM" id="SSF50978">
    <property type="entry name" value="WD40 repeat-like"/>
    <property type="match status" value="3"/>
</dbReference>
<feature type="repeat" description="WD" evidence="3">
    <location>
        <begin position="40"/>
        <end position="71"/>
    </location>
</feature>
<dbReference type="HOGENOM" id="CLU_479741_0_0_6"/>
<dbReference type="PROSITE" id="PS50082">
    <property type="entry name" value="WD_REPEATS_2"/>
    <property type="match status" value="4"/>
</dbReference>
<sequence length="556" mass="61083">MKHISSISGIASYSTQYIATAGYDNSIILWNALDGTPINKVNHDHLANQCSFSTDGKYLVSSSSDYSARIWVLPELRLKTVLYGHMDDVEMSQFSPDNKLVATCSRDKTIRVFDLEGNSLKVMHGHEADIISISWSACGTSLISSSDDGTIRTWDVQQGKQVDCIDFGGVETDTIALSCDGKIFAGDDDGRLTIIEGENTTQINAHKAGVKRVVWDESNQKLISLSYDRSAIIWQLIDGTLVKQSQTALPSIVWPRSCTFLGSDKVAFVTFGSTYAVWDYVEDVWSTDHIEDSQSLNAVASIDGNLYTVGDSGKLFKNGQQLNDMSSLCNFLQPFGKYLLSGGQMGAIFDGKTGLVIHQHRSPLNCCTTFIRDSVQFALVGTYTGEGILFNLDENGTIQYYGTLSMHDNAIKGLASNGESIFSVCATGAAAYHEIQDFEVSKYLPDAHEKISNACVDVGMQYASVSRDLKLTLWIDGQPHIYSSPHKNSIKCIACSEDERHIATGSYGGTVAIFDFVERKWVKLVKPTTSGISCITYCKKMKSFIASSYDGQVYYI</sequence>
<dbReference type="PROSITE" id="PS50294">
    <property type="entry name" value="WD_REPEATS_REGION"/>
    <property type="match status" value="3"/>
</dbReference>
<dbReference type="SMART" id="SM00320">
    <property type="entry name" value="WD40"/>
    <property type="match status" value="6"/>
</dbReference>
<dbReference type="CDD" id="cd00200">
    <property type="entry name" value="WD40"/>
    <property type="match status" value="1"/>
</dbReference>
<gene>
    <name evidence="4" type="ORF">XPG1_2697</name>
</gene>
<keyword evidence="5" id="KW-1185">Reference proteome</keyword>
<feature type="repeat" description="WD" evidence="3">
    <location>
        <begin position="203"/>
        <end position="244"/>
    </location>
</feature>
<keyword evidence="2" id="KW-0677">Repeat</keyword>
<dbReference type="Proteomes" id="UP000032735">
    <property type="component" value="Chromosome"/>
</dbReference>
<evidence type="ECO:0000313" key="4">
    <source>
        <dbReference type="EMBL" id="CDG22349.1"/>
    </source>
</evidence>
<dbReference type="EMBL" id="FO704551">
    <property type="protein sequence ID" value="CDG22349.1"/>
    <property type="molecule type" value="Genomic_DNA"/>
</dbReference>
<dbReference type="PANTHER" id="PTHR22847:SF637">
    <property type="entry name" value="WD REPEAT DOMAIN 5B"/>
    <property type="match status" value="1"/>
</dbReference>
<organism evidence="4 5">
    <name type="scientific">Xenorhabdus poinarii G6</name>
    <dbReference type="NCBI Taxonomy" id="1354304"/>
    <lineage>
        <taxon>Bacteria</taxon>
        <taxon>Pseudomonadati</taxon>
        <taxon>Pseudomonadota</taxon>
        <taxon>Gammaproteobacteria</taxon>
        <taxon>Enterobacterales</taxon>
        <taxon>Morganellaceae</taxon>
        <taxon>Xenorhabdus</taxon>
    </lineage>
</organism>
<dbReference type="Gene3D" id="2.130.10.10">
    <property type="entry name" value="YVTN repeat-like/Quinoprotein amine dehydrogenase"/>
    <property type="match status" value="4"/>
</dbReference>
<dbReference type="STRING" id="1354304.XPG1_2697"/>
<dbReference type="OrthoDB" id="135039at2"/>
<protein>
    <submittedName>
        <fullName evidence="4">Putative WD-repeat family protein</fullName>
    </submittedName>
</protein>
<dbReference type="PANTHER" id="PTHR22847">
    <property type="entry name" value="WD40 REPEAT PROTEIN"/>
    <property type="match status" value="1"/>
</dbReference>
<dbReference type="InterPro" id="IPR019775">
    <property type="entry name" value="WD40_repeat_CS"/>
</dbReference>
<accession>A0A068R5S0</accession>
<evidence type="ECO:0000256" key="2">
    <source>
        <dbReference type="ARBA" id="ARBA00022737"/>
    </source>
</evidence>
<dbReference type="PRINTS" id="PR00320">
    <property type="entry name" value="GPROTEINBRPT"/>
</dbReference>
<dbReference type="InterPro" id="IPR036322">
    <property type="entry name" value="WD40_repeat_dom_sf"/>
</dbReference>
<feature type="repeat" description="WD" evidence="3">
    <location>
        <begin position="82"/>
        <end position="123"/>
    </location>
</feature>
<dbReference type="KEGG" id="xpo:XPG1_2697"/>
<evidence type="ECO:0000256" key="1">
    <source>
        <dbReference type="ARBA" id="ARBA00022574"/>
    </source>
</evidence>
<feature type="repeat" description="WD" evidence="3">
    <location>
        <begin position="123"/>
        <end position="164"/>
    </location>
</feature>
<dbReference type="RefSeq" id="WP_045959288.1">
    <property type="nucleotide sequence ID" value="NZ_FO704551.1"/>
</dbReference>